<dbReference type="PANTHER" id="PTHR32315">
    <property type="entry name" value="ADENINE PHOSPHORIBOSYLTRANSFERASE"/>
    <property type="match status" value="1"/>
</dbReference>
<comment type="similarity">
    <text evidence="3">Belongs to the UPRTase family.</text>
</comment>
<gene>
    <name evidence="12" type="ORF">F4Y08_03065</name>
</gene>
<dbReference type="GO" id="GO:0004845">
    <property type="term" value="F:uracil phosphoribosyltransferase activity"/>
    <property type="evidence" value="ECO:0007669"/>
    <property type="project" value="UniProtKB-UniRule"/>
</dbReference>
<evidence type="ECO:0000256" key="7">
    <source>
        <dbReference type="ARBA" id="ARBA00022679"/>
    </source>
</evidence>
<dbReference type="SUPFAM" id="SSF53271">
    <property type="entry name" value="PRTase-like"/>
    <property type="match status" value="1"/>
</dbReference>
<dbReference type="AlphaFoldDB" id="A0A6B1DPE1"/>
<feature type="domain" description="Phosphoribosyltransferase" evidence="11">
    <location>
        <begin position="6"/>
        <end position="213"/>
    </location>
</feature>
<evidence type="ECO:0000256" key="10">
    <source>
        <dbReference type="NCBIfam" id="TIGR01091"/>
    </source>
</evidence>
<dbReference type="UniPathway" id="UPA00574">
    <property type="reaction ID" value="UER00636"/>
</dbReference>
<dbReference type="EC" id="2.4.2.9" evidence="4 10"/>
<name>A0A6B1DPE1_9CHLR</name>
<dbReference type="GO" id="GO:0006223">
    <property type="term" value="P:uracil salvage"/>
    <property type="evidence" value="ECO:0007669"/>
    <property type="project" value="InterPro"/>
</dbReference>
<proteinExistence type="inferred from homology"/>
<dbReference type="InterPro" id="IPR005765">
    <property type="entry name" value="UPRT"/>
</dbReference>
<comment type="caution">
    <text evidence="12">The sequence shown here is derived from an EMBL/GenBank/DDBJ whole genome shotgun (WGS) entry which is preliminary data.</text>
</comment>
<evidence type="ECO:0000256" key="5">
    <source>
        <dbReference type="ARBA" id="ARBA00022533"/>
    </source>
</evidence>
<dbReference type="GO" id="GO:0005525">
    <property type="term" value="F:GTP binding"/>
    <property type="evidence" value="ECO:0007669"/>
    <property type="project" value="UniProtKB-KW"/>
</dbReference>
<dbReference type="InterPro" id="IPR029057">
    <property type="entry name" value="PRTase-like"/>
</dbReference>
<keyword evidence="5" id="KW-0021">Allosteric enzyme</keyword>
<dbReference type="Gene3D" id="3.40.50.2020">
    <property type="match status" value="1"/>
</dbReference>
<evidence type="ECO:0000256" key="3">
    <source>
        <dbReference type="ARBA" id="ARBA00009516"/>
    </source>
</evidence>
<dbReference type="InterPro" id="IPR050054">
    <property type="entry name" value="UPRTase/APRTase"/>
</dbReference>
<dbReference type="NCBIfam" id="TIGR01091">
    <property type="entry name" value="upp"/>
    <property type="match status" value="1"/>
</dbReference>
<evidence type="ECO:0000259" key="11">
    <source>
        <dbReference type="Pfam" id="PF14681"/>
    </source>
</evidence>
<accession>A0A6B1DPE1</accession>
<evidence type="ECO:0000256" key="6">
    <source>
        <dbReference type="ARBA" id="ARBA00022676"/>
    </source>
</evidence>
<keyword evidence="9" id="KW-0342">GTP-binding</keyword>
<evidence type="ECO:0000256" key="2">
    <source>
        <dbReference type="ARBA" id="ARBA00005180"/>
    </source>
</evidence>
<dbReference type="PANTHER" id="PTHR32315:SF4">
    <property type="entry name" value="URACIL PHOSPHORIBOSYLTRANSFERASE, CHLOROPLASTIC"/>
    <property type="match status" value="1"/>
</dbReference>
<keyword evidence="7 12" id="KW-0808">Transferase</keyword>
<organism evidence="12">
    <name type="scientific">Caldilineaceae bacterium SB0662_bin_9</name>
    <dbReference type="NCBI Taxonomy" id="2605258"/>
    <lineage>
        <taxon>Bacteria</taxon>
        <taxon>Bacillati</taxon>
        <taxon>Chloroflexota</taxon>
        <taxon>Caldilineae</taxon>
        <taxon>Caldilineales</taxon>
        <taxon>Caldilineaceae</taxon>
    </lineage>
</organism>
<evidence type="ECO:0000256" key="9">
    <source>
        <dbReference type="ARBA" id="ARBA00023134"/>
    </source>
</evidence>
<evidence type="ECO:0000256" key="1">
    <source>
        <dbReference type="ARBA" id="ARBA00001946"/>
    </source>
</evidence>
<evidence type="ECO:0000256" key="8">
    <source>
        <dbReference type="ARBA" id="ARBA00022741"/>
    </source>
</evidence>
<evidence type="ECO:0000256" key="4">
    <source>
        <dbReference type="ARBA" id="ARBA00011894"/>
    </source>
</evidence>
<keyword evidence="6 12" id="KW-0328">Glycosyltransferase</keyword>
<evidence type="ECO:0000313" key="12">
    <source>
        <dbReference type="EMBL" id="MYD89308.1"/>
    </source>
</evidence>
<sequence>MAVRISGHPLVQHKLTRLRDVGTPPPVFRQLVQEIAMMLAVEATRDLPLASTVVATPLTTMSDAPVCRTQISLVPVLRAGLGMLPGALALLPDANTWLIGLERDEESLEPRAYYRKITFPETTDLCLVLDPMLATGGSLCAALATLKEAGVRNLRYLGLVAAPEGIAAVERSHPDTDLHIGALDERLTGDADDLPNGYIWPGLGDAGDRQFRTG</sequence>
<reference evidence="12" key="1">
    <citation type="submission" date="2019-09" db="EMBL/GenBank/DDBJ databases">
        <title>Characterisation of the sponge microbiome using genome-centric metagenomics.</title>
        <authorList>
            <person name="Engelberts J.P."/>
            <person name="Robbins S.J."/>
            <person name="De Goeij J.M."/>
            <person name="Aranda M."/>
            <person name="Bell S.C."/>
            <person name="Webster N.S."/>
        </authorList>
    </citation>
    <scope>NUCLEOTIDE SEQUENCE</scope>
    <source>
        <strain evidence="12">SB0662_bin_9</strain>
    </source>
</reference>
<comment type="pathway">
    <text evidence="2">Pyrimidine metabolism; UMP biosynthesis via salvage pathway; UMP from uracil: step 1/1.</text>
</comment>
<dbReference type="GO" id="GO:0044206">
    <property type="term" value="P:UMP salvage"/>
    <property type="evidence" value="ECO:0007669"/>
    <property type="project" value="UniProtKB-UniPathway"/>
</dbReference>
<dbReference type="EMBL" id="VXPY01000015">
    <property type="protein sequence ID" value="MYD89308.1"/>
    <property type="molecule type" value="Genomic_DNA"/>
</dbReference>
<dbReference type="InterPro" id="IPR000836">
    <property type="entry name" value="PRTase_dom"/>
</dbReference>
<dbReference type="NCBIfam" id="NF001097">
    <property type="entry name" value="PRK00129.1"/>
    <property type="match status" value="1"/>
</dbReference>
<dbReference type="Pfam" id="PF14681">
    <property type="entry name" value="UPRTase"/>
    <property type="match status" value="1"/>
</dbReference>
<comment type="cofactor">
    <cofactor evidence="1">
        <name>Mg(2+)</name>
        <dbReference type="ChEBI" id="CHEBI:18420"/>
    </cofactor>
</comment>
<dbReference type="CDD" id="cd06223">
    <property type="entry name" value="PRTases_typeI"/>
    <property type="match status" value="1"/>
</dbReference>
<protein>
    <recommendedName>
        <fullName evidence="4 10">Uracil phosphoribosyltransferase</fullName>
        <ecNumber evidence="4 10">2.4.2.9</ecNumber>
    </recommendedName>
</protein>
<keyword evidence="8" id="KW-0547">Nucleotide-binding</keyword>